<sequence length="153" mass="17545">MTINAALERAEERLEHYHSKEKYGLVHADLRLANLIINGDELLLIDFDDCGYCWYMYDFAASISFYELDPSIPELQKAWVTGYNRVTPLPQQDVDEINTFILLRRVLLTAWLATHSDTPTAEELGEGFARGTVELAERFMDDFGYSEEVDDVA</sequence>
<gene>
    <name evidence="2" type="ORF">JCM19239_5467</name>
</gene>
<dbReference type="PROSITE" id="PS00109">
    <property type="entry name" value="PROTEIN_KINASE_TYR"/>
    <property type="match status" value="1"/>
</dbReference>
<dbReference type="InterPro" id="IPR008266">
    <property type="entry name" value="Tyr_kinase_AS"/>
</dbReference>
<keyword evidence="3" id="KW-1185">Reference proteome</keyword>
<dbReference type="PROSITE" id="PS50011">
    <property type="entry name" value="PROTEIN_KINASE_DOM"/>
    <property type="match status" value="1"/>
</dbReference>
<protein>
    <submittedName>
        <fullName evidence="2">Aminoglycoside phosphotransferase</fullName>
    </submittedName>
</protein>
<accession>A0ABQ0JHH8</accession>
<reference evidence="3" key="2">
    <citation type="submission" date="2014-09" db="EMBL/GenBank/DDBJ databases">
        <authorList>
            <consortium name="NBRP consortium"/>
            <person name="Sawabe T."/>
            <person name="Meirelles P."/>
            <person name="Nakanishi M."/>
            <person name="Sayaka M."/>
            <person name="Hattori M."/>
            <person name="Ohkuma M."/>
        </authorList>
    </citation>
    <scope>NUCLEOTIDE SEQUENCE [LARGE SCALE GENOMIC DNA]</scope>
    <source>
        <strain evidence="3">JCM 19239</strain>
    </source>
</reference>
<evidence type="ECO:0000313" key="3">
    <source>
        <dbReference type="Proteomes" id="UP000029223"/>
    </source>
</evidence>
<name>A0ABQ0JHH8_9VIBR</name>
<organism evidence="2 3">
    <name type="scientific">Vibrio variabilis</name>
    <dbReference type="NCBI Taxonomy" id="990271"/>
    <lineage>
        <taxon>Bacteria</taxon>
        <taxon>Pseudomonadati</taxon>
        <taxon>Pseudomonadota</taxon>
        <taxon>Gammaproteobacteria</taxon>
        <taxon>Vibrionales</taxon>
        <taxon>Vibrionaceae</taxon>
        <taxon>Vibrio</taxon>
    </lineage>
</organism>
<dbReference type="EMBL" id="BBMS01000039">
    <property type="protein sequence ID" value="GAL28207.1"/>
    <property type="molecule type" value="Genomic_DNA"/>
</dbReference>
<dbReference type="InterPro" id="IPR011009">
    <property type="entry name" value="Kinase-like_dom_sf"/>
</dbReference>
<dbReference type="InterPro" id="IPR000719">
    <property type="entry name" value="Prot_kinase_dom"/>
</dbReference>
<dbReference type="SUPFAM" id="SSF56112">
    <property type="entry name" value="Protein kinase-like (PK-like)"/>
    <property type="match status" value="1"/>
</dbReference>
<evidence type="ECO:0000313" key="2">
    <source>
        <dbReference type="EMBL" id="GAL28207.1"/>
    </source>
</evidence>
<proteinExistence type="predicted"/>
<comment type="caution">
    <text evidence="2">The sequence shown here is derived from an EMBL/GenBank/DDBJ whole genome shotgun (WGS) entry which is preliminary data.</text>
</comment>
<evidence type="ECO:0000259" key="1">
    <source>
        <dbReference type="PROSITE" id="PS50011"/>
    </source>
</evidence>
<dbReference type="Pfam" id="PF01636">
    <property type="entry name" value="APH"/>
    <property type="match status" value="1"/>
</dbReference>
<dbReference type="Gene3D" id="3.90.1200.10">
    <property type="match status" value="1"/>
</dbReference>
<dbReference type="Proteomes" id="UP000029223">
    <property type="component" value="Unassembled WGS sequence"/>
</dbReference>
<dbReference type="InterPro" id="IPR002575">
    <property type="entry name" value="Aminoglycoside_PTrfase"/>
</dbReference>
<feature type="domain" description="Protein kinase" evidence="1">
    <location>
        <begin position="1"/>
        <end position="153"/>
    </location>
</feature>
<reference evidence="3" key="1">
    <citation type="submission" date="2014-09" db="EMBL/GenBank/DDBJ databases">
        <title>Vibrio variabilis JCM 19239. (C206) whole genome shotgun sequence.</title>
        <authorList>
            <person name="Sawabe T."/>
            <person name="Meirelles P."/>
            <person name="Nakanishi M."/>
            <person name="Sayaka M."/>
            <person name="Hattori M."/>
            <person name="Ohkuma M."/>
        </authorList>
    </citation>
    <scope>NUCLEOTIDE SEQUENCE [LARGE SCALE GENOMIC DNA]</scope>
    <source>
        <strain evidence="3">JCM 19239</strain>
    </source>
</reference>